<dbReference type="InterPro" id="IPR000192">
    <property type="entry name" value="Aminotrans_V_dom"/>
</dbReference>
<organism evidence="4">
    <name type="scientific">marine metagenome</name>
    <dbReference type="NCBI Taxonomy" id="408172"/>
    <lineage>
        <taxon>unclassified sequences</taxon>
        <taxon>metagenomes</taxon>
        <taxon>ecological metagenomes</taxon>
    </lineage>
</organism>
<dbReference type="AlphaFoldDB" id="A0A381P3M0"/>
<dbReference type="PANTHER" id="PTHR32328:SF0">
    <property type="entry name" value="L-SERYL-TRNA(SEC) SELENIUM TRANSFERASE"/>
    <property type="match status" value="1"/>
</dbReference>
<protein>
    <recommendedName>
        <fullName evidence="3">Aminotransferase class V domain-containing protein</fullName>
    </recommendedName>
</protein>
<dbReference type="SUPFAM" id="SSF53383">
    <property type="entry name" value="PLP-dependent transferases"/>
    <property type="match status" value="1"/>
</dbReference>
<dbReference type="GO" id="GO:0004125">
    <property type="term" value="F:L-seryl-tRNA(Sec) selenium transferase activity"/>
    <property type="evidence" value="ECO:0007669"/>
    <property type="project" value="TreeGrafter"/>
</dbReference>
<proteinExistence type="predicted"/>
<dbReference type="InterPro" id="IPR015424">
    <property type="entry name" value="PyrdxlP-dep_Trfase"/>
</dbReference>
<feature type="domain" description="Aminotransferase class V" evidence="3">
    <location>
        <begin position="242"/>
        <end position="312"/>
    </location>
</feature>
<dbReference type="InterPro" id="IPR015421">
    <property type="entry name" value="PyrdxlP-dep_Trfase_major"/>
</dbReference>
<reference evidence="4" key="1">
    <citation type="submission" date="2018-05" db="EMBL/GenBank/DDBJ databases">
        <authorList>
            <person name="Lanie J.A."/>
            <person name="Ng W.-L."/>
            <person name="Kazmierczak K.M."/>
            <person name="Andrzejewski T.M."/>
            <person name="Davidsen T.M."/>
            <person name="Wayne K.J."/>
            <person name="Tettelin H."/>
            <person name="Glass J.I."/>
            <person name="Rusch D."/>
            <person name="Podicherti R."/>
            <person name="Tsui H.-C.T."/>
            <person name="Winkler M.E."/>
        </authorList>
    </citation>
    <scope>NUCLEOTIDE SEQUENCE</scope>
</reference>
<dbReference type="Pfam" id="PF00266">
    <property type="entry name" value="Aminotran_5"/>
    <property type="match status" value="1"/>
</dbReference>
<evidence type="ECO:0000313" key="4">
    <source>
        <dbReference type="EMBL" id="SUZ61511.1"/>
    </source>
</evidence>
<evidence type="ECO:0000256" key="2">
    <source>
        <dbReference type="ARBA" id="ARBA00022898"/>
    </source>
</evidence>
<gene>
    <name evidence="4" type="ORF">METZ01_LOCUS14365</name>
</gene>
<evidence type="ECO:0000256" key="1">
    <source>
        <dbReference type="ARBA" id="ARBA00001933"/>
    </source>
</evidence>
<dbReference type="PANTHER" id="PTHR32328">
    <property type="entry name" value="L-SERYL-TRNA(SEC) SELENIUM TRANSFERASE"/>
    <property type="match status" value="1"/>
</dbReference>
<evidence type="ECO:0000259" key="3">
    <source>
        <dbReference type="Pfam" id="PF00266"/>
    </source>
</evidence>
<sequence>MIGSIMKLSEEVSMPVNRRKLECEDEVGGQVSRRDFIGATVAAGVAGACGVPSTETDTGGAAVPDIETLTAAIEEKVERDNIYMRLLGVKAHLPGHGHATALGGSRMPTEVIEAMQEANDYFVMMDELTVAAGKRAAEVVRAEAALITSGASGGLLLGAAACLTGNDEEKMRALPNPTWMKRECIIQKAHRYPYDFALQAAGATIVEVEGRAQLLNAISERTAFIFGLPRHVALSGTMAAEVLQPPELIEIAKQADVSVMIDGASRLPPTGNLTIFNELGADLVVVSGGKGLRGPQSTGILSGRADLIEAARMQAAPNDLIGRGMKVGKEEIIGLVVALNRYAQFDHVAERAVWKQKAEYLAAELQGIDSFTAEVVDDNERAPYVEIGWDQGVIPMTHQEVRDHLRRRPNQRVALSSLFGSRRIQTRCMRDGEEVLVARRLREFFTEGYKAAVEGEEPVASL</sequence>
<comment type="cofactor">
    <cofactor evidence="1">
        <name>pyridoxal 5'-phosphate</name>
        <dbReference type="ChEBI" id="CHEBI:597326"/>
    </cofactor>
</comment>
<dbReference type="NCBIfam" id="TIGR01409">
    <property type="entry name" value="TAT_signal_seq"/>
    <property type="match status" value="1"/>
</dbReference>
<dbReference type="Gene3D" id="3.40.640.10">
    <property type="entry name" value="Type I PLP-dependent aspartate aminotransferase-like (Major domain)"/>
    <property type="match status" value="1"/>
</dbReference>
<dbReference type="InterPro" id="IPR019546">
    <property type="entry name" value="TAT_signal_bac_arc"/>
</dbReference>
<name>A0A381P3M0_9ZZZZ</name>
<accession>A0A381P3M0</accession>
<dbReference type="EMBL" id="UINC01000809">
    <property type="protein sequence ID" value="SUZ61511.1"/>
    <property type="molecule type" value="Genomic_DNA"/>
</dbReference>
<keyword evidence="2" id="KW-0663">Pyridoxal phosphate</keyword>